<evidence type="ECO:0000313" key="2">
    <source>
        <dbReference type="EMBL" id="GMM60773.1"/>
    </source>
</evidence>
<feature type="compositionally biased region" description="Pro residues" evidence="1">
    <location>
        <begin position="150"/>
        <end position="161"/>
    </location>
</feature>
<evidence type="ECO:0008006" key="4">
    <source>
        <dbReference type="Google" id="ProtNLM"/>
    </source>
</evidence>
<accession>A0ABQ6P690</accession>
<protein>
    <recommendedName>
        <fullName evidence="4">Conjugal transfer protein TraB</fullName>
    </recommendedName>
</protein>
<dbReference type="EMBL" id="BTFW01000001">
    <property type="protein sequence ID" value="GMM60773.1"/>
    <property type="molecule type" value="Genomic_DNA"/>
</dbReference>
<organism evidence="2 3">
    <name type="scientific">Novosphingobium pituita</name>
    <dbReference type="NCBI Taxonomy" id="3056842"/>
    <lineage>
        <taxon>Bacteria</taxon>
        <taxon>Pseudomonadati</taxon>
        <taxon>Pseudomonadota</taxon>
        <taxon>Alphaproteobacteria</taxon>
        <taxon>Sphingomonadales</taxon>
        <taxon>Sphingomonadaceae</taxon>
        <taxon>Novosphingobium</taxon>
    </lineage>
</organism>
<comment type="caution">
    <text evidence="2">The sequence shown here is derived from an EMBL/GenBank/DDBJ whole genome shotgun (WGS) entry which is preliminary data.</text>
</comment>
<sequence>MKGFFRNVSPRRAVLDLWQVLGAPSEYRLRGLVLAGLVTGGIFYVMVNQEGRAPPLPPKIIYFESWRADRSDKEIIAGNIAAQKKADAEAAAEEARQEDVRKMYKSVGAATGIDTQTLYDQGTRDLEAEKKAEQEKNAALLRQITGKPVPKAPAPDTPVPAPHDSSPKPD</sequence>
<proteinExistence type="predicted"/>
<dbReference type="Proteomes" id="UP001187221">
    <property type="component" value="Unassembled WGS sequence"/>
</dbReference>
<evidence type="ECO:0000313" key="3">
    <source>
        <dbReference type="Proteomes" id="UP001187221"/>
    </source>
</evidence>
<reference evidence="2 3" key="1">
    <citation type="submission" date="2023-06" db="EMBL/GenBank/DDBJ databases">
        <title>Draft genome sequence of Novosphingobium sp. strain IK01.</title>
        <authorList>
            <person name="Hatamoto M."/>
            <person name="Ikarashi T."/>
            <person name="Yamaguchi T."/>
        </authorList>
    </citation>
    <scope>NUCLEOTIDE SEQUENCE [LARGE SCALE GENOMIC DNA]</scope>
    <source>
        <strain evidence="2 3">IK01</strain>
    </source>
</reference>
<dbReference type="RefSeq" id="WP_317974539.1">
    <property type="nucleotide sequence ID" value="NZ_BTFW01000001.1"/>
</dbReference>
<evidence type="ECO:0000256" key="1">
    <source>
        <dbReference type="SAM" id="MobiDB-lite"/>
    </source>
</evidence>
<name>A0ABQ6P690_9SPHN</name>
<keyword evidence="3" id="KW-1185">Reference proteome</keyword>
<gene>
    <name evidence="2" type="ORF">NUTIK01_15500</name>
</gene>
<feature type="region of interest" description="Disordered" evidence="1">
    <location>
        <begin position="129"/>
        <end position="170"/>
    </location>
</feature>